<proteinExistence type="predicted"/>
<comment type="caution">
    <text evidence="1">The sequence shown here is derived from an EMBL/GenBank/DDBJ whole genome shotgun (WGS) entry which is preliminary data.</text>
</comment>
<dbReference type="PANTHER" id="PTHR38075">
    <property type="entry name" value="DUF4139 DOMAIN-CONTAINING PROTEIN"/>
    <property type="match status" value="1"/>
</dbReference>
<organism evidence="1 2">
    <name type="scientific">Novosphingobium ovatum</name>
    <dbReference type="NCBI Taxonomy" id="1908523"/>
    <lineage>
        <taxon>Bacteria</taxon>
        <taxon>Pseudomonadati</taxon>
        <taxon>Pseudomonadota</taxon>
        <taxon>Alphaproteobacteria</taxon>
        <taxon>Sphingomonadales</taxon>
        <taxon>Sphingomonadaceae</taxon>
        <taxon>Novosphingobium</taxon>
    </lineage>
</organism>
<evidence type="ECO:0000313" key="1">
    <source>
        <dbReference type="EMBL" id="NBC37440.1"/>
    </source>
</evidence>
<keyword evidence="2" id="KW-1185">Reference proteome</keyword>
<reference evidence="2" key="1">
    <citation type="submission" date="2020-01" db="EMBL/GenBank/DDBJ databases">
        <title>Sphingomonas sp. strain CSW-10.</title>
        <authorList>
            <person name="Chen W.-M."/>
        </authorList>
    </citation>
    <scope>NUCLEOTIDE SEQUENCE [LARGE SCALE GENOMIC DNA]</scope>
    <source>
        <strain evidence="2">FSY-8</strain>
    </source>
</reference>
<gene>
    <name evidence="1" type="ORF">GTZ99_12865</name>
</gene>
<dbReference type="PANTHER" id="PTHR38075:SF1">
    <property type="entry name" value="DUF4139 DOMAIN-CONTAINING PROTEIN"/>
    <property type="match status" value="1"/>
</dbReference>
<sequence>MGAAGPVVTSAAPDSVAVSVYRDTDRGADAAMELSFLGGYALITETRVVDIPAGRSVLRFEGVAAGMLPESALVAGLPAGVREKNLDAALLSPHSLYGGAFGRPVTLRRIDPKTGATREEPAIIRSAPDGAAIVQTRAGFEIADCGPQKDQLVYDGLPQGLNARPTLSVAVDAPRAARARVSLSYLAWGFDWQAHYVLKLAPGARSAEMTAWVTLASSDSTSFPAAQTVVIGGRPNMETQRGAQVETPDLVMRCGIYPVRGGRPELVPVPPPPPVPVMAMPAPMMADIMVTATARKRVEPVTVRQEALGDLKLYRVPMPTTVAAHAQKQVALIAARPVKLQLLYKADVFGDTQLHPRVAVRLHNRKADGLGMALPAGKVSVWQPVRGATFPAGEGSMADKAQGEEIDVEVADGQKVTLQVRAAEPAPGRRDVRAELTNANPWPIRFEGRVPLFAGERIVTSSARLGRKNGLPLWVVTVPAHGRVQLRFAARAPS</sequence>
<dbReference type="EMBL" id="JAAAPO010000005">
    <property type="protein sequence ID" value="NBC37440.1"/>
    <property type="molecule type" value="Genomic_DNA"/>
</dbReference>
<evidence type="ECO:0008006" key="3">
    <source>
        <dbReference type="Google" id="ProtNLM"/>
    </source>
</evidence>
<evidence type="ECO:0000313" key="2">
    <source>
        <dbReference type="Proteomes" id="UP000753724"/>
    </source>
</evidence>
<dbReference type="Proteomes" id="UP000753724">
    <property type="component" value="Unassembled WGS sequence"/>
</dbReference>
<protein>
    <recommendedName>
        <fullName evidence="3">DUF4139 domain-containing protein</fullName>
    </recommendedName>
</protein>
<accession>A0ABW9XFW0</accession>
<name>A0ABW9XFW0_9SPHN</name>